<feature type="transmembrane region" description="Helical" evidence="1">
    <location>
        <begin position="137"/>
        <end position="156"/>
    </location>
</feature>
<name>A0ABY2NN97_9LEPT</name>
<proteinExistence type="predicted"/>
<evidence type="ECO:0008006" key="4">
    <source>
        <dbReference type="Google" id="ProtNLM"/>
    </source>
</evidence>
<keyword evidence="1" id="KW-0812">Transmembrane</keyword>
<keyword evidence="1" id="KW-1133">Transmembrane helix</keyword>
<comment type="caution">
    <text evidence="2">The sequence shown here is derived from an EMBL/GenBank/DDBJ whole genome shotgun (WGS) entry which is preliminary data.</text>
</comment>
<sequence>MKNNIFTIVIMILTLSCTHTNSFIFNPSPKIEKPNRYGILVVLPLKDSRETEYIDYRLLSFIPLVPYGTKYSNQFEKDGGSFNFRPKFDLTYAIVEEIEANSLFKETYIPYRISKAEGDYFLSIDLKKTKTKLTMTTYMIGILGIYLWILGLPMQYEEITVSLHFEIRNKQGVLIFQKTYEKNDNNYGGYYYLTGLNEMINKSFENIIKEFVSDIRTLKLEK</sequence>
<feature type="transmembrane region" description="Helical" evidence="1">
    <location>
        <begin position="6"/>
        <end position="26"/>
    </location>
</feature>
<keyword evidence="3" id="KW-1185">Reference proteome</keyword>
<dbReference type="RefSeq" id="WP_135659008.1">
    <property type="nucleotide sequence ID" value="NZ_RQHF01000027.1"/>
</dbReference>
<dbReference type="EMBL" id="RQHF01000027">
    <property type="protein sequence ID" value="TGM53744.1"/>
    <property type="molecule type" value="Genomic_DNA"/>
</dbReference>
<reference evidence="3" key="1">
    <citation type="journal article" date="2019" name="PLoS Negl. Trop. Dis.">
        <title>Revisiting the worldwide diversity of Leptospira species in the environment.</title>
        <authorList>
            <person name="Vincent A.T."/>
            <person name="Schiettekatte O."/>
            <person name="Bourhy P."/>
            <person name="Veyrier F.J."/>
            <person name="Picardeau M."/>
        </authorList>
    </citation>
    <scope>NUCLEOTIDE SEQUENCE [LARGE SCALE GENOMIC DNA]</scope>
    <source>
        <strain evidence="3">201601955</strain>
    </source>
</reference>
<accession>A0ABY2NN97</accession>
<evidence type="ECO:0000313" key="2">
    <source>
        <dbReference type="EMBL" id="TGM53744.1"/>
    </source>
</evidence>
<evidence type="ECO:0000313" key="3">
    <source>
        <dbReference type="Proteomes" id="UP000298112"/>
    </source>
</evidence>
<protein>
    <recommendedName>
        <fullName evidence="4">Lipoprotein</fullName>
    </recommendedName>
</protein>
<keyword evidence="1" id="KW-0472">Membrane</keyword>
<organism evidence="2 3">
    <name type="scientific">Leptospira vanthielii</name>
    <dbReference type="NCBI Taxonomy" id="293085"/>
    <lineage>
        <taxon>Bacteria</taxon>
        <taxon>Pseudomonadati</taxon>
        <taxon>Spirochaetota</taxon>
        <taxon>Spirochaetia</taxon>
        <taxon>Leptospirales</taxon>
        <taxon>Leptospiraceae</taxon>
        <taxon>Leptospira</taxon>
    </lineage>
</organism>
<evidence type="ECO:0000256" key="1">
    <source>
        <dbReference type="SAM" id="Phobius"/>
    </source>
</evidence>
<gene>
    <name evidence="2" type="ORF">EHQ95_10590</name>
</gene>
<dbReference type="PROSITE" id="PS51257">
    <property type="entry name" value="PROKAR_LIPOPROTEIN"/>
    <property type="match status" value="1"/>
</dbReference>
<dbReference type="Proteomes" id="UP000298112">
    <property type="component" value="Unassembled WGS sequence"/>
</dbReference>